<evidence type="ECO:0000256" key="1">
    <source>
        <dbReference type="ARBA" id="ARBA00022448"/>
    </source>
</evidence>
<dbReference type="SUPFAM" id="SSF52540">
    <property type="entry name" value="P-loop containing nucleoside triphosphate hydrolases"/>
    <property type="match status" value="1"/>
</dbReference>
<keyword evidence="6" id="KW-1185">Reference proteome</keyword>
<reference evidence="5 6" key="1">
    <citation type="submission" date="2024-08" db="EMBL/GenBank/DDBJ databases">
        <title>Whole-genome sequencing of halo(alkali)philic microorganisms from hypersaline lakes.</title>
        <authorList>
            <person name="Sorokin D.Y."/>
            <person name="Merkel A.Y."/>
            <person name="Messina E."/>
            <person name="Yakimov M."/>
        </authorList>
    </citation>
    <scope>NUCLEOTIDE SEQUENCE [LARGE SCALE GENOMIC DNA]</scope>
    <source>
        <strain evidence="5 6">Cl-TMA</strain>
    </source>
</reference>
<dbReference type="PROSITE" id="PS50893">
    <property type="entry name" value="ABC_TRANSPORTER_2"/>
    <property type="match status" value="1"/>
</dbReference>
<evidence type="ECO:0000259" key="4">
    <source>
        <dbReference type="PROSITE" id="PS50893"/>
    </source>
</evidence>
<comment type="caution">
    <text evidence="5">The sequence shown here is derived from an EMBL/GenBank/DDBJ whole genome shotgun (WGS) entry which is preliminary data.</text>
</comment>
<evidence type="ECO:0000256" key="2">
    <source>
        <dbReference type="ARBA" id="ARBA00022741"/>
    </source>
</evidence>
<sequence length="247" mass="26887">MPTPADSTGDPLLEVEDLTVRYGAVTALDHVSFRIRSGAFLAILGPNGSGKTTLFRCLLGLEGYTGTIRNRAKRIGYVPQLKTFDRTFPGRAVEVVISGITGSWPGWRTGARRDQARRALDRVGAGEFADRPLAALSGGQLQRVYLARALVAEPDLLLLDEPAAGVDRVGEHDLYQYLEEYQADHPEVAIAMITHDWEVARHHAHSCLILNHRVIGCGPSAEVLTEACLREAFGHMGHAHVLGPDHA</sequence>
<dbReference type="InterPro" id="IPR027417">
    <property type="entry name" value="P-loop_NTPase"/>
</dbReference>
<keyword evidence="1" id="KW-0813">Transport</keyword>
<dbReference type="InterPro" id="IPR003439">
    <property type="entry name" value="ABC_transporter-like_ATP-bd"/>
</dbReference>
<organism evidence="5 6">
    <name type="scientific">Thiohalorhabdus methylotrophus</name>
    <dbReference type="NCBI Taxonomy" id="3242694"/>
    <lineage>
        <taxon>Bacteria</taxon>
        <taxon>Pseudomonadati</taxon>
        <taxon>Pseudomonadota</taxon>
        <taxon>Gammaproteobacteria</taxon>
        <taxon>Thiohalorhabdales</taxon>
        <taxon>Thiohalorhabdaceae</taxon>
        <taxon>Thiohalorhabdus</taxon>
    </lineage>
</organism>
<dbReference type="EMBL" id="JBGUAW010000001">
    <property type="protein sequence ID" value="MFA9459431.1"/>
    <property type="molecule type" value="Genomic_DNA"/>
</dbReference>
<accession>A0ABV4TSA1</accession>
<name>A0ABV4TSA1_9GAMM</name>
<dbReference type="Pfam" id="PF00005">
    <property type="entry name" value="ABC_tran"/>
    <property type="match status" value="1"/>
</dbReference>
<dbReference type="GO" id="GO:0005524">
    <property type="term" value="F:ATP binding"/>
    <property type="evidence" value="ECO:0007669"/>
    <property type="project" value="UniProtKB-KW"/>
</dbReference>
<keyword evidence="2" id="KW-0547">Nucleotide-binding</keyword>
<dbReference type="PANTHER" id="PTHR42734">
    <property type="entry name" value="METAL TRANSPORT SYSTEM ATP-BINDING PROTEIN TM_0124-RELATED"/>
    <property type="match status" value="1"/>
</dbReference>
<dbReference type="RefSeq" id="WP_373654216.1">
    <property type="nucleotide sequence ID" value="NZ_JBGUAW010000001.1"/>
</dbReference>
<keyword evidence="3 5" id="KW-0067">ATP-binding</keyword>
<evidence type="ECO:0000313" key="5">
    <source>
        <dbReference type="EMBL" id="MFA9459431.1"/>
    </source>
</evidence>
<evidence type="ECO:0000313" key="6">
    <source>
        <dbReference type="Proteomes" id="UP001575181"/>
    </source>
</evidence>
<dbReference type="CDD" id="cd03235">
    <property type="entry name" value="ABC_Metallic_Cations"/>
    <property type="match status" value="1"/>
</dbReference>
<protein>
    <submittedName>
        <fullName evidence="5">Metal ABC transporter ATP-binding protein</fullName>
    </submittedName>
</protein>
<dbReference type="InterPro" id="IPR003593">
    <property type="entry name" value="AAA+_ATPase"/>
</dbReference>
<gene>
    <name evidence="5" type="ORF">ACERLL_01155</name>
</gene>
<dbReference type="Proteomes" id="UP001575181">
    <property type="component" value="Unassembled WGS sequence"/>
</dbReference>
<dbReference type="SMART" id="SM00382">
    <property type="entry name" value="AAA"/>
    <property type="match status" value="1"/>
</dbReference>
<dbReference type="InterPro" id="IPR050153">
    <property type="entry name" value="Metal_Ion_Import_ABC"/>
</dbReference>
<evidence type="ECO:0000256" key="3">
    <source>
        <dbReference type="ARBA" id="ARBA00022840"/>
    </source>
</evidence>
<feature type="domain" description="ABC transporter" evidence="4">
    <location>
        <begin position="13"/>
        <end position="236"/>
    </location>
</feature>
<dbReference type="Gene3D" id="3.40.50.300">
    <property type="entry name" value="P-loop containing nucleotide triphosphate hydrolases"/>
    <property type="match status" value="1"/>
</dbReference>
<proteinExistence type="predicted"/>